<keyword evidence="4 6" id="KW-1133">Transmembrane helix</keyword>
<feature type="transmembrane region" description="Helical" evidence="6">
    <location>
        <begin position="83"/>
        <end position="108"/>
    </location>
</feature>
<accession>A0ABS7DHC6</accession>
<dbReference type="Proteomes" id="UP000731465">
    <property type="component" value="Unassembled WGS sequence"/>
</dbReference>
<evidence type="ECO:0000313" key="8">
    <source>
        <dbReference type="EMBL" id="MBW7570623.1"/>
    </source>
</evidence>
<feature type="transmembrane region" description="Helical" evidence="6">
    <location>
        <begin position="353"/>
        <end position="371"/>
    </location>
</feature>
<evidence type="ECO:0000256" key="6">
    <source>
        <dbReference type="SAM" id="Phobius"/>
    </source>
</evidence>
<feature type="transmembrane region" description="Helical" evidence="6">
    <location>
        <begin position="310"/>
        <end position="332"/>
    </location>
</feature>
<sequence>MNYFFHLFKSNTDLVVSFFLALTSCFIPKTDPVNTVISINYEILFLLMCLMIVVAGFRKIGVLDGIYKGCFKFVDNTRSLSRIFIFINFFISMLITNDVSLIVFVPVAIRAFTCINRNDLIIPVVSMQTVAANMGSMLTPIGNPQNLYIYSYFNYQFTDFIFVTFPVFSVCFVLLYIATHFIDKSSLIIDTDNKIVIPKKKAVLFCVLFIFCLLCVLRVIDIYILCLILFPVCFISDRKLFLKVDYKLLLLFVFLFILVGNLSKYDLVSSLAFEFVSEYEYFVSLCLSQIVSNVPATVMLSSFTSDPDPLLVGVNVGGLGTIIASMASLISFKYYVKIDGAKPLYYLKKFTKYNLRFLLVLVTLHFIFPDYF</sequence>
<gene>
    <name evidence="8" type="ORF">J5V48_06930</name>
</gene>
<dbReference type="Pfam" id="PF03600">
    <property type="entry name" value="CitMHS"/>
    <property type="match status" value="1"/>
</dbReference>
<dbReference type="RefSeq" id="WP_219937847.1">
    <property type="nucleotide sequence ID" value="NZ_JAGFNY010000023.1"/>
</dbReference>
<dbReference type="PANTHER" id="PTHR43568:SF1">
    <property type="entry name" value="P PROTEIN"/>
    <property type="match status" value="1"/>
</dbReference>
<feature type="transmembrane region" description="Helical" evidence="6">
    <location>
        <begin position="41"/>
        <end position="62"/>
    </location>
</feature>
<evidence type="ECO:0000256" key="3">
    <source>
        <dbReference type="ARBA" id="ARBA00022692"/>
    </source>
</evidence>
<comment type="subcellular location">
    <subcellularLocation>
        <location evidence="1">Membrane</location>
        <topology evidence="1">Multi-pass membrane protein</topology>
    </subcellularLocation>
</comment>
<name>A0ABS7DHC6_9GAMM</name>
<evidence type="ECO:0000259" key="7">
    <source>
        <dbReference type="Pfam" id="PF03600"/>
    </source>
</evidence>
<evidence type="ECO:0000256" key="5">
    <source>
        <dbReference type="ARBA" id="ARBA00023136"/>
    </source>
</evidence>
<feature type="transmembrane region" description="Helical" evidence="6">
    <location>
        <begin position="246"/>
        <end position="263"/>
    </location>
</feature>
<feature type="domain" description="Citrate transporter-like" evidence="7">
    <location>
        <begin position="15"/>
        <end position="302"/>
    </location>
</feature>
<dbReference type="EMBL" id="JAGFNY010000023">
    <property type="protein sequence ID" value="MBW7570623.1"/>
    <property type="molecule type" value="Genomic_DNA"/>
</dbReference>
<evidence type="ECO:0000256" key="1">
    <source>
        <dbReference type="ARBA" id="ARBA00004141"/>
    </source>
</evidence>
<evidence type="ECO:0000256" key="2">
    <source>
        <dbReference type="ARBA" id="ARBA00022448"/>
    </source>
</evidence>
<feature type="transmembrane region" description="Helical" evidence="6">
    <location>
        <begin position="202"/>
        <end position="234"/>
    </location>
</feature>
<dbReference type="InterPro" id="IPR004680">
    <property type="entry name" value="Cit_transptr-like_dom"/>
</dbReference>
<evidence type="ECO:0000313" key="9">
    <source>
        <dbReference type="Proteomes" id="UP000731465"/>
    </source>
</evidence>
<keyword evidence="9" id="KW-1185">Reference proteome</keyword>
<reference evidence="8 9" key="1">
    <citation type="submission" date="2021-03" db="EMBL/GenBank/DDBJ databases">
        <title>Succinivibrio sp. nov. isolated from feces of cow.</title>
        <authorList>
            <person name="Choi J.-Y."/>
        </authorList>
    </citation>
    <scope>NUCLEOTIDE SEQUENCE [LARGE SCALE GENOMIC DNA]</scope>
    <source>
        <strain evidence="8 9">AGMB01872</strain>
    </source>
</reference>
<protein>
    <recommendedName>
        <fullName evidence="7">Citrate transporter-like domain-containing protein</fullName>
    </recommendedName>
</protein>
<dbReference type="PANTHER" id="PTHR43568">
    <property type="entry name" value="P PROTEIN"/>
    <property type="match status" value="1"/>
</dbReference>
<proteinExistence type="predicted"/>
<evidence type="ECO:0000256" key="4">
    <source>
        <dbReference type="ARBA" id="ARBA00022989"/>
    </source>
</evidence>
<keyword evidence="2" id="KW-0813">Transport</keyword>
<organism evidence="8 9">
    <name type="scientific">Succinivibrio faecicola</name>
    <dbReference type="NCBI Taxonomy" id="2820300"/>
    <lineage>
        <taxon>Bacteria</taxon>
        <taxon>Pseudomonadati</taxon>
        <taxon>Pseudomonadota</taxon>
        <taxon>Gammaproteobacteria</taxon>
        <taxon>Aeromonadales</taxon>
        <taxon>Succinivibrionaceae</taxon>
        <taxon>Succinivibrio</taxon>
    </lineage>
</organism>
<comment type="caution">
    <text evidence="8">The sequence shown here is derived from an EMBL/GenBank/DDBJ whole genome shotgun (WGS) entry which is preliminary data.</text>
</comment>
<dbReference type="InterPro" id="IPR051475">
    <property type="entry name" value="Diverse_Ion_Transporter"/>
</dbReference>
<keyword evidence="5 6" id="KW-0472">Membrane</keyword>
<feature type="transmembrane region" description="Helical" evidence="6">
    <location>
        <begin position="160"/>
        <end position="182"/>
    </location>
</feature>
<keyword evidence="3 6" id="KW-0812">Transmembrane</keyword>